<keyword evidence="1" id="KW-0472">Membrane</keyword>
<sequence>MLSYTATVILTCIRFFVTLPYQRLLIYNTVQPAQEIKKLASSGFKTGTTERAKLWIVIAAWRQRKRDELQFVAVAATVMTAIITASFSWPNVLSSHWTGPAFWYASLSLCISAIFLSSQQLSLLSLIENKDASESNVDKPECERPSATLTIRRHLRQILIEKIEVTQKKNNDKPELHTGEKSSMVMTTGSVGAGGRLGAGRFKPTDIEAQHEAGDEQLTAPSSTRWTFSWRVMFVWQCPIMLIAYSTVFYMVGLFVVVCTPVLEVRKWGLDSYVAVVYMASLGVSVWLFGFCSYGAYDYIHDNHGPGRHLLDELAQRISILSNGVIPKQKKTNVSA</sequence>
<gene>
    <name evidence="2" type="ORF">B0H65DRAFT_521390</name>
</gene>
<keyword evidence="1" id="KW-0812">Transmembrane</keyword>
<protein>
    <recommendedName>
        <fullName evidence="4">Transmembrane protein</fullName>
    </recommendedName>
</protein>
<dbReference type="AlphaFoldDB" id="A0AAE0JGF6"/>
<feature type="transmembrane region" description="Helical" evidence="1">
    <location>
        <begin position="240"/>
        <end position="263"/>
    </location>
</feature>
<accession>A0AAE0JGF6</accession>
<dbReference type="EMBL" id="JAUEPP010000003">
    <property type="protein sequence ID" value="KAK3347398.1"/>
    <property type="molecule type" value="Genomic_DNA"/>
</dbReference>
<reference evidence="2" key="1">
    <citation type="journal article" date="2023" name="Mol. Phylogenet. Evol.">
        <title>Genome-scale phylogeny and comparative genomics of the fungal order Sordariales.</title>
        <authorList>
            <person name="Hensen N."/>
            <person name="Bonometti L."/>
            <person name="Westerberg I."/>
            <person name="Brannstrom I.O."/>
            <person name="Guillou S."/>
            <person name="Cros-Aarteil S."/>
            <person name="Calhoun S."/>
            <person name="Haridas S."/>
            <person name="Kuo A."/>
            <person name="Mondo S."/>
            <person name="Pangilinan J."/>
            <person name="Riley R."/>
            <person name="LaButti K."/>
            <person name="Andreopoulos B."/>
            <person name="Lipzen A."/>
            <person name="Chen C."/>
            <person name="Yan M."/>
            <person name="Daum C."/>
            <person name="Ng V."/>
            <person name="Clum A."/>
            <person name="Steindorff A."/>
            <person name="Ohm R.A."/>
            <person name="Martin F."/>
            <person name="Silar P."/>
            <person name="Natvig D.O."/>
            <person name="Lalanne C."/>
            <person name="Gautier V."/>
            <person name="Ament-Velasquez S.L."/>
            <person name="Kruys A."/>
            <person name="Hutchinson M.I."/>
            <person name="Powell A.J."/>
            <person name="Barry K."/>
            <person name="Miller A.N."/>
            <person name="Grigoriev I.V."/>
            <person name="Debuchy R."/>
            <person name="Gladieux P."/>
            <person name="Hiltunen Thoren M."/>
            <person name="Johannesson H."/>
        </authorList>
    </citation>
    <scope>NUCLEOTIDE SEQUENCE</scope>
    <source>
        <strain evidence="2">CBS 560.94</strain>
    </source>
</reference>
<dbReference type="Proteomes" id="UP001278500">
    <property type="component" value="Unassembled WGS sequence"/>
</dbReference>
<evidence type="ECO:0000313" key="2">
    <source>
        <dbReference type="EMBL" id="KAK3347398.1"/>
    </source>
</evidence>
<proteinExistence type="predicted"/>
<feature type="transmembrane region" description="Helical" evidence="1">
    <location>
        <begin position="71"/>
        <end position="89"/>
    </location>
</feature>
<name>A0AAE0JGF6_9PEZI</name>
<feature type="transmembrane region" description="Helical" evidence="1">
    <location>
        <begin position="275"/>
        <end position="297"/>
    </location>
</feature>
<dbReference type="GeneID" id="87865902"/>
<keyword evidence="1" id="KW-1133">Transmembrane helix</keyword>
<reference evidence="2" key="2">
    <citation type="submission" date="2023-06" db="EMBL/GenBank/DDBJ databases">
        <authorList>
            <consortium name="Lawrence Berkeley National Laboratory"/>
            <person name="Haridas S."/>
            <person name="Hensen N."/>
            <person name="Bonometti L."/>
            <person name="Westerberg I."/>
            <person name="Brannstrom I.O."/>
            <person name="Guillou S."/>
            <person name="Cros-Aarteil S."/>
            <person name="Calhoun S."/>
            <person name="Kuo A."/>
            <person name="Mondo S."/>
            <person name="Pangilinan J."/>
            <person name="Riley R."/>
            <person name="Labutti K."/>
            <person name="Andreopoulos B."/>
            <person name="Lipzen A."/>
            <person name="Chen C."/>
            <person name="Yanf M."/>
            <person name="Daum C."/>
            <person name="Ng V."/>
            <person name="Clum A."/>
            <person name="Steindorff A."/>
            <person name="Ohm R."/>
            <person name="Martin F."/>
            <person name="Silar P."/>
            <person name="Natvig D."/>
            <person name="Lalanne C."/>
            <person name="Gautier V."/>
            <person name="Ament-Velasquez S.L."/>
            <person name="Kruys A."/>
            <person name="Hutchinson M.I."/>
            <person name="Powell A.J."/>
            <person name="Barry K."/>
            <person name="Miller A.N."/>
            <person name="Grigoriev I.V."/>
            <person name="Debuchy R."/>
            <person name="Gladieux P."/>
            <person name="Thoren M.H."/>
            <person name="Johannesson H."/>
        </authorList>
    </citation>
    <scope>NUCLEOTIDE SEQUENCE</scope>
    <source>
        <strain evidence="2">CBS 560.94</strain>
    </source>
</reference>
<dbReference type="RefSeq" id="XP_062682480.1">
    <property type="nucleotide sequence ID" value="XM_062828748.1"/>
</dbReference>
<feature type="transmembrane region" description="Helical" evidence="1">
    <location>
        <begin position="101"/>
        <end position="118"/>
    </location>
</feature>
<keyword evidence="3" id="KW-1185">Reference proteome</keyword>
<evidence type="ECO:0000313" key="3">
    <source>
        <dbReference type="Proteomes" id="UP001278500"/>
    </source>
</evidence>
<comment type="caution">
    <text evidence="2">The sequence shown here is derived from an EMBL/GenBank/DDBJ whole genome shotgun (WGS) entry which is preliminary data.</text>
</comment>
<evidence type="ECO:0008006" key="4">
    <source>
        <dbReference type="Google" id="ProtNLM"/>
    </source>
</evidence>
<evidence type="ECO:0000256" key="1">
    <source>
        <dbReference type="SAM" id="Phobius"/>
    </source>
</evidence>
<organism evidence="2 3">
    <name type="scientific">Neurospora tetraspora</name>
    <dbReference type="NCBI Taxonomy" id="94610"/>
    <lineage>
        <taxon>Eukaryota</taxon>
        <taxon>Fungi</taxon>
        <taxon>Dikarya</taxon>
        <taxon>Ascomycota</taxon>
        <taxon>Pezizomycotina</taxon>
        <taxon>Sordariomycetes</taxon>
        <taxon>Sordariomycetidae</taxon>
        <taxon>Sordariales</taxon>
        <taxon>Sordariaceae</taxon>
        <taxon>Neurospora</taxon>
    </lineage>
</organism>